<organism evidence="2">
    <name type="scientific">Zea mays</name>
    <name type="common">Maize</name>
    <dbReference type="NCBI Taxonomy" id="4577"/>
    <lineage>
        <taxon>Eukaryota</taxon>
        <taxon>Viridiplantae</taxon>
        <taxon>Streptophyta</taxon>
        <taxon>Embryophyta</taxon>
        <taxon>Tracheophyta</taxon>
        <taxon>Spermatophyta</taxon>
        <taxon>Magnoliopsida</taxon>
        <taxon>Liliopsida</taxon>
        <taxon>Poales</taxon>
        <taxon>Poaceae</taxon>
        <taxon>PACMAD clade</taxon>
        <taxon>Panicoideae</taxon>
        <taxon>Andropogonodae</taxon>
        <taxon>Andropogoneae</taxon>
        <taxon>Tripsacinae</taxon>
        <taxon>Zea</taxon>
    </lineage>
</organism>
<reference evidence="2" key="1">
    <citation type="journal article" date="2009" name="PLoS Genet.">
        <title>Sequencing, mapping, and analysis of 27,455 maize full-length cDNAs.</title>
        <authorList>
            <person name="Soderlund C."/>
            <person name="Descour A."/>
            <person name="Kudrna D."/>
            <person name="Bomhoff M."/>
            <person name="Boyd L."/>
            <person name="Currie J."/>
            <person name="Angelova A."/>
            <person name="Collura K."/>
            <person name="Wissotski M."/>
            <person name="Ashley E."/>
            <person name="Morrow D."/>
            <person name="Fernandes J."/>
            <person name="Walbot V."/>
            <person name="Yu Y."/>
        </authorList>
    </citation>
    <scope>NUCLEOTIDE SEQUENCE</scope>
    <source>
        <strain evidence="2">B73</strain>
    </source>
</reference>
<feature type="compositionally biased region" description="Polar residues" evidence="1">
    <location>
        <begin position="77"/>
        <end position="88"/>
    </location>
</feature>
<dbReference type="EMBL" id="BT037607">
    <property type="protein sequence ID" value="ACF82612.1"/>
    <property type="molecule type" value="mRNA"/>
</dbReference>
<dbReference type="OrthoDB" id="540503at2759"/>
<feature type="compositionally biased region" description="Polar residues" evidence="1">
    <location>
        <begin position="13"/>
        <end position="23"/>
    </location>
</feature>
<dbReference type="AlphaFoldDB" id="B4FKG9"/>
<name>B4FKG9_MAIZE</name>
<proteinExistence type="evidence at transcript level"/>
<accession>B4FKG9</accession>
<dbReference type="KEGG" id="zma:100276040"/>
<feature type="compositionally biased region" description="Pro residues" evidence="1">
    <location>
        <begin position="66"/>
        <end position="76"/>
    </location>
</feature>
<evidence type="ECO:0000313" key="2">
    <source>
        <dbReference type="EMBL" id="ACF82612.1"/>
    </source>
</evidence>
<dbReference type="GeneID" id="100276040"/>
<evidence type="ECO:0000256" key="1">
    <source>
        <dbReference type="SAM" id="MobiDB-lite"/>
    </source>
</evidence>
<dbReference type="RefSeq" id="NP_001143398.2">
    <property type="nucleotide sequence ID" value="NM_001149926.2"/>
</dbReference>
<protein>
    <submittedName>
        <fullName evidence="2">Uncharacterized protein</fullName>
    </submittedName>
</protein>
<sequence>MPPPRLPQRETAPCSSLLSPDRTSPSSPIGSSASVAPAARIRCSSSPRTTRPSTASMPPGQDTPSSCPPRPMPRPPTNSDLRGSSTSPRAVHGTCCRSLSSGTASCTTTSTWCGLPTRSLTSSRITTCTLWTIWLL</sequence>
<feature type="region of interest" description="Disordered" evidence="1">
    <location>
        <begin position="1"/>
        <end position="102"/>
    </location>
</feature>
<feature type="compositionally biased region" description="Low complexity" evidence="1">
    <location>
        <begin position="24"/>
        <end position="59"/>
    </location>
</feature>